<gene>
    <name evidence="2" type="ORF">Sradi_6835000</name>
</gene>
<dbReference type="AlphaFoldDB" id="A0AAW2JMD2"/>
<dbReference type="PANTHER" id="PTHR33116">
    <property type="entry name" value="REVERSE TRANSCRIPTASE ZINC-BINDING DOMAIN-CONTAINING PROTEIN-RELATED-RELATED"/>
    <property type="match status" value="1"/>
</dbReference>
<dbReference type="PROSITE" id="PS50878">
    <property type="entry name" value="RT_POL"/>
    <property type="match status" value="1"/>
</dbReference>
<proteinExistence type="predicted"/>
<dbReference type="InterPro" id="IPR000477">
    <property type="entry name" value="RT_dom"/>
</dbReference>
<accession>A0AAW2JMD2</accession>
<name>A0AAW2JMD2_SESRA</name>
<comment type="caution">
    <text evidence="2">The sequence shown here is derived from an EMBL/GenBank/DDBJ whole genome shotgun (WGS) entry which is preliminary data.</text>
</comment>
<dbReference type="InterPro" id="IPR043502">
    <property type="entry name" value="DNA/RNA_pol_sf"/>
</dbReference>
<organism evidence="2">
    <name type="scientific">Sesamum radiatum</name>
    <name type="common">Black benniseed</name>
    <dbReference type="NCBI Taxonomy" id="300843"/>
    <lineage>
        <taxon>Eukaryota</taxon>
        <taxon>Viridiplantae</taxon>
        <taxon>Streptophyta</taxon>
        <taxon>Embryophyta</taxon>
        <taxon>Tracheophyta</taxon>
        <taxon>Spermatophyta</taxon>
        <taxon>Magnoliopsida</taxon>
        <taxon>eudicotyledons</taxon>
        <taxon>Gunneridae</taxon>
        <taxon>Pentapetalae</taxon>
        <taxon>asterids</taxon>
        <taxon>lamiids</taxon>
        <taxon>Lamiales</taxon>
        <taxon>Pedaliaceae</taxon>
        <taxon>Sesamum</taxon>
    </lineage>
</organism>
<reference evidence="2" key="1">
    <citation type="submission" date="2020-06" db="EMBL/GenBank/DDBJ databases">
        <authorList>
            <person name="Li T."/>
            <person name="Hu X."/>
            <person name="Zhang T."/>
            <person name="Song X."/>
            <person name="Zhang H."/>
            <person name="Dai N."/>
            <person name="Sheng W."/>
            <person name="Hou X."/>
            <person name="Wei L."/>
        </authorList>
    </citation>
    <scope>NUCLEOTIDE SEQUENCE</scope>
    <source>
        <strain evidence="2">G02</strain>
        <tissue evidence="2">Leaf</tissue>
    </source>
</reference>
<reference evidence="2" key="2">
    <citation type="journal article" date="2024" name="Plant">
        <title>Genomic evolution and insights into agronomic trait innovations of Sesamum species.</title>
        <authorList>
            <person name="Miao H."/>
            <person name="Wang L."/>
            <person name="Qu L."/>
            <person name="Liu H."/>
            <person name="Sun Y."/>
            <person name="Le M."/>
            <person name="Wang Q."/>
            <person name="Wei S."/>
            <person name="Zheng Y."/>
            <person name="Lin W."/>
            <person name="Duan Y."/>
            <person name="Cao H."/>
            <person name="Xiong S."/>
            <person name="Wang X."/>
            <person name="Wei L."/>
            <person name="Li C."/>
            <person name="Ma Q."/>
            <person name="Ju M."/>
            <person name="Zhao R."/>
            <person name="Li G."/>
            <person name="Mu C."/>
            <person name="Tian Q."/>
            <person name="Mei H."/>
            <person name="Zhang T."/>
            <person name="Gao T."/>
            <person name="Zhang H."/>
        </authorList>
    </citation>
    <scope>NUCLEOTIDE SEQUENCE</scope>
    <source>
        <strain evidence="2">G02</strain>
    </source>
</reference>
<evidence type="ECO:0000313" key="2">
    <source>
        <dbReference type="EMBL" id="KAL0295482.1"/>
    </source>
</evidence>
<dbReference type="SUPFAM" id="SSF56672">
    <property type="entry name" value="DNA/RNA polymerases"/>
    <property type="match status" value="1"/>
</dbReference>
<sequence>MDLSMVFFKGSRGLRQGDPMSPYLFVLVMEIWSTLIRYRVQRAAHFQYHWKCKKIGLTNLCFADDVLLFCKADLPSIQVLRDTLTEFAALSGLNVNPAKSQIILSRAVQQERRQIVEYLGFQEGSLPVRYLGVPLTSSRLTIADCRRSRLEGSLAEREPPCPYHGLTASLPRRPLGRRHRLKPKPDPFFPTQMKCRRDRSIVSHPGYFNWLFSYD</sequence>
<evidence type="ECO:0000259" key="1">
    <source>
        <dbReference type="PROSITE" id="PS50878"/>
    </source>
</evidence>
<dbReference type="Pfam" id="PF00078">
    <property type="entry name" value="RVT_1"/>
    <property type="match status" value="1"/>
</dbReference>
<feature type="domain" description="Reverse transcriptase" evidence="1">
    <location>
        <begin position="1"/>
        <end position="135"/>
    </location>
</feature>
<protein>
    <recommendedName>
        <fullName evidence="1">Reverse transcriptase domain-containing protein</fullName>
    </recommendedName>
</protein>
<dbReference type="EMBL" id="JACGWJ010000034">
    <property type="protein sequence ID" value="KAL0295482.1"/>
    <property type="molecule type" value="Genomic_DNA"/>
</dbReference>
<dbReference type="PANTHER" id="PTHR33116:SF76">
    <property type="entry name" value="DUF4283 DOMAIN-CONTAINING PROTEIN"/>
    <property type="match status" value="1"/>
</dbReference>